<evidence type="ECO:0000313" key="2">
    <source>
        <dbReference type="EMBL" id="KAG7443358.1"/>
    </source>
</evidence>
<gene>
    <name evidence="2" type="ORF">BT62DRAFT_1078443</name>
</gene>
<evidence type="ECO:0000256" key="1">
    <source>
        <dbReference type="SAM" id="MobiDB-lite"/>
    </source>
</evidence>
<reference evidence="2" key="1">
    <citation type="submission" date="2020-11" db="EMBL/GenBank/DDBJ databases">
        <title>Adaptations for nitrogen fixation in a non-lichenized fungal sporocarp promotes dispersal by wood-feeding termites.</title>
        <authorList>
            <consortium name="DOE Joint Genome Institute"/>
            <person name="Koch R.A."/>
            <person name="Yoon G."/>
            <person name="Arayal U."/>
            <person name="Lail K."/>
            <person name="Amirebrahimi M."/>
            <person name="Labutti K."/>
            <person name="Lipzen A."/>
            <person name="Riley R."/>
            <person name="Barry K."/>
            <person name="Henrissat B."/>
            <person name="Grigoriev I.V."/>
            <person name="Herr J.R."/>
            <person name="Aime M.C."/>
        </authorList>
    </citation>
    <scope>NUCLEOTIDE SEQUENCE</scope>
    <source>
        <strain evidence="2">MCA 3950</strain>
    </source>
</reference>
<dbReference type="EMBL" id="MU250545">
    <property type="protein sequence ID" value="KAG7443358.1"/>
    <property type="molecule type" value="Genomic_DNA"/>
</dbReference>
<keyword evidence="3" id="KW-1185">Reference proteome</keyword>
<dbReference type="GeneID" id="66101682"/>
<feature type="region of interest" description="Disordered" evidence="1">
    <location>
        <begin position="27"/>
        <end position="52"/>
    </location>
</feature>
<comment type="caution">
    <text evidence="2">The sequence shown here is derived from an EMBL/GenBank/DDBJ whole genome shotgun (WGS) entry which is preliminary data.</text>
</comment>
<evidence type="ECO:0000313" key="3">
    <source>
        <dbReference type="Proteomes" id="UP000812287"/>
    </source>
</evidence>
<name>A0A9P8APH9_9AGAR</name>
<sequence length="362" mass="41520">MDGEAVVSVSKEGNAALQAMPGRNFTRLPKRDNFPTTSKNLPTRLHTHPYPHRPSSSYSFAMTSFPPELIEKIVNEAWHSEMPSYIRKSFMTTCPSINRTWMAVYAPIASRDIYITNLSYIYYLCDIARLGKSIIYRDFIPQLTRTITCFVDLQVDAMETAVKRVYRCLVYLPNDIGFNALFPSLPYVSFVLRWTIAAQDSQLCDIPIRVRYSRYLSMSTQDRQTQLDLYISLIDMDPSEEINNSTFLPAVESLREIGVPGGLWLFESTVYHHWRILNGVRHFGRTAKVSQVQGDIGGINRRLWMASKGRGKLRYLTTLSNCLEYRRVQRSLPVAPKGTRVRGMTVLGKETSSWSKLFRDRG</sequence>
<dbReference type="AlphaFoldDB" id="A0A9P8APH9"/>
<organism evidence="2 3">
    <name type="scientific">Guyanagaster necrorhizus</name>
    <dbReference type="NCBI Taxonomy" id="856835"/>
    <lineage>
        <taxon>Eukaryota</taxon>
        <taxon>Fungi</taxon>
        <taxon>Dikarya</taxon>
        <taxon>Basidiomycota</taxon>
        <taxon>Agaricomycotina</taxon>
        <taxon>Agaricomycetes</taxon>
        <taxon>Agaricomycetidae</taxon>
        <taxon>Agaricales</taxon>
        <taxon>Marasmiineae</taxon>
        <taxon>Physalacriaceae</taxon>
        <taxon>Guyanagaster</taxon>
    </lineage>
</organism>
<proteinExistence type="predicted"/>
<accession>A0A9P8APH9</accession>
<dbReference type="OrthoDB" id="2836053at2759"/>
<dbReference type="Proteomes" id="UP000812287">
    <property type="component" value="Unassembled WGS sequence"/>
</dbReference>
<protein>
    <submittedName>
        <fullName evidence="2">Uncharacterized protein</fullName>
    </submittedName>
</protein>
<dbReference type="RefSeq" id="XP_043036858.1">
    <property type="nucleotide sequence ID" value="XM_043179388.1"/>
</dbReference>